<dbReference type="RefSeq" id="WP_179753590.1">
    <property type="nucleotide sequence ID" value="NZ_JACCBU010000001.1"/>
</dbReference>
<reference evidence="2 3" key="1">
    <citation type="submission" date="2020-07" db="EMBL/GenBank/DDBJ databases">
        <title>Sequencing the genomes of 1000 actinobacteria strains.</title>
        <authorList>
            <person name="Klenk H.-P."/>
        </authorList>
    </citation>
    <scope>NUCLEOTIDE SEQUENCE [LARGE SCALE GENOMIC DNA]</scope>
    <source>
        <strain evidence="2 3">DSM 22083</strain>
    </source>
</reference>
<evidence type="ECO:0000256" key="1">
    <source>
        <dbReference type="SAM" id="MobiDB-lite"/>
    </source>
</evidence>
<dbReference type="EMBL" id="JACCBU010000001">
    <property type="protein sequence ID" value="NYE72643.1"/>
    <property type="molecule type" value="Genomic_DNA"/>
</dbReference>
<protein>
    <recommendedName>
        <fullName evidence="4">DUF600 family protein</fullName>
    </recommendedName>
</protein>
<accession>A0A7Y9LD88</accession>
<gene>
    <name evidence="2" type="ORF">BKA15_003972</name>
</gene>
<evidence type="ECO:0000313" key="2">
    <source>
        <dbReference type="EMBL" id="NYE72643.1"/>
    </source>
</evidence>
<keyword evidence="3" id="KW-1185">Reference proteome</keyword>
<comment type="caution">
    <text evidence="2">The sequence shown here is derived from an EMBL/GenBank/DDBJ whole genome shotgun (WGS) entry which is preliminary data.</text>
</comment>
<sequence>MTPDPETLKRIASAMVEPAPKGWSRIQLFASAVASGNQTKLAIEKGDGNVDRSQGISADGHFAIGDLRAAMYAEGVGTWYNATFTLTPDGQLETDFDYDNPPYNGDYVDVMLEDDQEAYPRSPENLPAWHPSRT</sequence>
<evidence type="ECO:0000313" key="3">
    <source>
        <dbReference type="Proteomes" id="UP000569914"/>
    </source>
</evidence>
<evidence type="ECO:0008006" key="4">
    <source>
        <dbReference type="Google" id="ProtNLM"/>
    </source>
</evidence>
<proteinExistence type="predicted"/>
<dbReference type="Gene3D" id="3.30.500.20">
    <property type="entry name" value="BH3703-like domains"/>
    <property type="match status" value="1"/>
</dbReference>
<dbReference type="AlphaFoldDB" id="A0A7Y9LD88"/>
<dbReference type="InterPro" id="IPR036170">
    <property type="entry name" value="YezG-like_sf"/>
</dbReference>
<dbReference type="Proteomes" id="UP000569914">
    <property type="component" value="Unassembled WGS sequence"/>
</dbReference>
<organism evidence="2 3">
    <name type="scientific">Microlunatus parietis</name>
    <dbReference type="NCBI Taxonomy" id="682979"/>
    <lineage>
        <taxon>Bacteria</taxon>
        <taxon>Bacillati</taxon>
        <taxon>Actinomycetota</taxon>
        <taxon>Actinomycetes</taxon>
        <taxon>Propionibacteriales</taxon>
        <taxon>Propionibacteriaceae</taxon>
        <taxon>Microlunatus</taxon>
    </lineage>
</organism>
<name>A0A7Y9LD88_9ACTN</name>
<dbReference type="SUPFAM" id="SSF160424">
    <property type="entry name" value="BH3703-like"/>
    <property type="match status" value="1"/>
</dbReference>
<feature type="region of interest" description="Disordered" evidence="1">
    <location>
        <begin position="114"/>
        <end position="134"/>
    </location>
</feature>